<keyword evidence="1" id="KW-0732">Signal</keyword>
<organism evidence="3">
    <name type="scientific">Albugo laibachii Nc14</name>
    <dbReference type="NCBI Taxonomy" id="890382"/>
    <lineage>
        <taxon>Eukaryota</taxon>
        <taxon>Sar</taxon>
        <taxon>Stramenopiles</taxon>
        <taxon>Oomycota</taxon>
        <taxon>Peronosporomycetes</taxon>
        <taxon>Albuginales</taxon>
        <taxon>Albuginaceae</taxon>
        <taxon>Albugo</taxon>
    </lineage>
</organism>
<feature type="chain" id="PRO_5003259584" evidence="1">
    <location>
        <begin position="23"/>
        <end position="897"/>
    </location>
</feature>
<feature type="domain" description="J" evidence="2">
    <location>
        <begin position="836"/>
        <end position="897"/>
    </location>
</feature>
<gene>
    <name evidence="3" type="primary">AlNc14C5G741</name>
    <name evidence="3" type="ORF">ALNC14_008280</name>
</gene>
<evidence type="ECO:0000313" key="3">
    <source>
        <dbReference type="EMBL" id="CCA14685.1"/>
    </source>
</evidence>
<accession>F0W0W1</accession>
<proteinExistence type="predicted"/>
<protein>
    <submittedName>
        <fullName evidence="3">Uncharacterized protein AlNc14C5G741</fullName>
    </submittedName>
</protein>
<name>F0W0W1_9STRA</name>
<sequence>MQSAVILLIGPALSILFHAVAGDGFAFAGDGSIKLCLRRLSTNSQLLNTTSKATLCSVWNSDSYVRCVITAIKHKSLQYYLKQSDATAQDMVASFLIQLCSNASNTGPTKCLNVIPAYVFPKSHDSPLLGASLNWTGSLCAGALDDKPAGCVVELHRLIGTKLDFKPNSGNKSSKRQSEKALELCRKFDGDPTLFTKCVKAAPRTLDLWTRFHLCRAGKDYSGVVGCASTLTLKGFPHAIIPQVCASISMQTIEQTTKCILTAQHKLRWMEVASQAKLCANTLRLDPIDCAISTRKSRTDKLGAGFGVLEIVKICSDDIDPVLMLDCMEQLHASSFNAADRLRVCRTKENVGREYISKCVISALEIFGQAFPRAVHQSHVIELCKNAAFLAPLQCVRNLVKTTHLTIEQLASLCNQATSNHRQKCYEFTQTFKMFSADQGIGFCAATHSNGPTECLKNLFRLTSIGTFKQSGLSLCKNASSKIPAKCFDAAPSKYSNIERSFLCNEASSIEPAKCASITISRLSHAEQSVLCNKASSIQPALCALETPHKLSSEEIVHLCRHAQDIIPAKCALIASTSSFIPSAVVVELCQKATTTTPAKCLLSFLSKRAALSPQVISHCRQAFSIPTSLAVNKVTHACPSISPDCPLTFIVQAFDQYGDHFSSLNEGVVRVTVSKNTSTTPTSDVRYSARFSGGSIAKFANGTANFSELQFKEAGSFVVHFRSDQIQNGSKGEAVIRVSVRPSKHDIESTRCENSFARCVDHIKESSGNGPALDIIFIALPIQLRFQALYCEKYWSETMGMSYMATTFDSALYEINKATYDLVRAGPSLPHEKMDAWGRLGIAVNASHDVIRKSYHRAALKWHPDRWRAQPQHLQKKVHEIFWLITSAYEALDAAT</sequence>
<dbReference type="SMART" id="SM00271">
    <property type="entry name" value="DnaJ"/>
    <property type="match status" value="1"/>
</dbReference>
<dbReference type="Pfam" id="PF00226">
    <property type="entry name" value="DnaJ"/>
    <property type="match status" value="1"/>
</dbReference>
<feature type="signal peptide" evidence="1">
    <location>
        <begin position="1"/>
        <end position="22"/>
    </location>
</feature>
<evidence type="ECO:0000256" key="1">
    <source>
        <dbReference type="SAM" id="SignalP"/>
    </source>
</evidence>
<dbReference type="AlphaFoldDB" id="F0W0W1"/>
<dbReference type="SUPFAM" id="SSF46565">
    <property type="entry name" value="Chaperone J-domain"/>
    <property type="match status" value="1"/>
</dbReference>
<dbReference type="InterPro" id="IPR036869">
    <property type="entry name" value="J_dom_sf"/>
</dbReference>
<dbReference type="InterPro" id="IPR001623">
    <property type="entry name" value="DnaJ_domain"/>
</dbReference>
<reference evidence="3" key="1">
    <citation type="journal article" date="2011" name="PLoS Biol.">
        <title>Gene gain and loss during evolution of obligate parasitism in the white rust pathogen of Arabidopsis thaliana.</title>
        <authorList>
            <person name="Kemen E."/>
            <person name="Gardiner A."/>
            <person name="Schultz-Larsen T."/>
            <person name="Kemen A.C."/>
            <person name="Balmuth A.L."/>
            <person name="Robert-Seilaniantz A."/>
            <person name="Bailey K."/>
            <person name="Holub E."/>
            <person name="Studholme D.J."/>
            <person name="Maclean D."/>
            <person name="Jones J.D."/>
        </authorList>
    </citation>
    <scope>NUCLEOTIDE SEQUENCE</scope>
</reference>
<dbReference type="HOGENOM" id="CLU_012755_0_0_1"/>
<dbReference type="EMBL" id="FR824050">
    <property type="protein sequence ID" value="CCA14685.1"/>
    <property type="molecule type" value="Genomic_DNA"/>
</dbReference>
<dbReference type="PROSITE" id="PS50076">
    <property type="entry name" value="DNAJ_2"/>
    <property type="match status" value="1"/>
</dbReference>
<dbReference type="Gene3D" id="1.10.287.110">
    <property type="entry name" value="DnaJ domain"/>
    <property type="match status" value="1"/>
</dbReference>
<evidence type="ECO:0000259" key="2">
    <source>
        <dbReference type="PROSITE" id="PS50076"/>
    </source>
</evidence>
<reference evidence="3" key="2">
    <citation type="submission" date="2011-02" db="EMBL/GenBank/DDBJ databases">
        <authorList>
            <person name="MacLean D."/>
        </authorList>
    </citation>
    <scope>NUCLEOTIDE SEQUENCE</scope>
</reference>
<dbReference type="CDD" id="cd06257">
    <property type="entry name" value="DnaJ"/>
    <property type="match status" value="1"/>
</dbReference>